<dbReference type="Proteomes" id="UP000281553">
    <property type="component" value="Unassembled WGS sequence"/>
</dbReference>
<feature type="region of interest" description="Disordered" evidence="1">
    <location>
        <begin position="1"/>
        <end position="46"/>
    </location>
</feature>
<protein>
    <submittedName>
        <fullName evidence="2">Uncharacterized protein</fullName>
    </submittedName>
</protein>
<dbReference type="EMBL" id="UYRU01099024">
    <property type="protein sequence ID" value="VDN40569.1"/>
    <property type="molecule type" value="Genomic_DNA"/>
</dbReference>
<accession>A0A3P7RIM0</accession>
<reference evidence="2 3" key="1">
    <citation type="submission" date="2018-11" db="EMBL/GenBank/DDBJ databases">
        <authorList>
            <consortium name="Pathogen Informatics"/>
        </authorList>
    </citation>
    <scope>NUCLEOTIDE SEQUENCE [LARGE SCALE GENOMIC DNA]</scope>
</reference>
<name>A0A3P7RIM0_DIBLA</name>
<keyword evidence="3" id="KW-1185">Reference proteome</keyword>
<feature type="non-terminal residue" evidence="2">
    <location>
        <position position="1"/>
    </location>
</feature>
<feature type="compositionally biased region" description="Acidic residues" evidence="1">
    <location>
        <begin position="1"/>
        <end position="17"/>
    </location>
</feature>
<evidence type="ECO:0000256" key="1">
    <source>
        <dbReference type="SAM" id="MobiDB-lite"/>
    </source>
</evidence>
<organism evidence="2 3">
    <name type="scientific">Dibothriocephalus latus</name>
    <name type="common">Fish tapeworm</name>
    <name type="synonym">Diphyllobothrium latum</name>
    <dbReference type="NCBI Taxonomy" id="60516"/>
    <lineage>
        <taxon>Eukaryota</taxon>
        <taxon>Metazoa</taxon>
        <taxon>Spiralia</taxon>
        <taxon>Lophotrochozoa</taxon>
        <taxon>Platyhelminthes</taxon>
        <taxon>Cestoda</taxon>
        <taxon>Eucestoda</taxon>
        <taxon>Diphyllobothriidea</taxon>
        <taxon>Diphyllobothriidae</taxon>
        <taxon>Dibothriocephalus</taxon>
    </lineage>
</organism>
<evidence type="ECO:0000313" key="2">
    <source>
        <dbReference type="EMBL" id="VDN40569.1"/>
    </source>
</evidence>
<dbReference type="AlphaFoldDB" id="A0A3P7RIM0"/>
<proteinExistence type="predicted"/>
<evidence type="ECO:0000313" key="3">
    <source>
        <dbReference type="Proteomes" id="UP000281553"/>
    </source>
</evidence>
<sequence>DEVDEVEEEEDEEEADDVTPANSPGTKNSSERKESDGSDSRHRVRGSTSPLIGCVAGFRFDLDRHYSSFSSIGSGLTTVPENDLASPEAASAGAFAITTSSGSPFQAPMTRCENDCLRTSRWGRAPPQFEGIPTEVGRSGECEEVIKLQDTLSIPHEPVRLYEVA</sequence>
<gene>
    <name evidence="2" type="ORF">DILT_LOCUS18286</name>
</gene>
<feature type="compositionally biased region" description="Basic and acidic residues" evidence="1">
    <location>
        <begin position="29"/>
        <end position="41"/>
    </location>
</feature>